<evidence type="ECO:0000313" key="11">
    <source>
        <dbReference type="EMBL" id="VVC76780.1"/>
    </source>
</evidence>
<dbReference type="Gene3D" id="2.60.370.10">
    <property type="entry name" value="Ctag/Cox11"/>
    <property type="match status" value="1"/>
</dbReference>
<sequence length="186" mass="20850">MSERKSHRKVFMIGGIAAAVMFAFCFAMVPLYSLICKKTGINTSAANSGLLTSVSAETKEPPDLSRTITVQFVATNHNGMPWEFFPRTKSIKVHPGENNKIFFHAKNTTEKTMSVQAIPSMTPTDALSHFHKIECFCFTQQSLKAQESKEMPMIFRIDKDIPKEIHVITLAYTLFDTTPKEARKGS</sequence>
<accession>A0A5E4PI96</accession>
<evidence type="ECO:0000256" key="4">
    <source>
        <dbReference type="ARBA" id="ARBA00015384"/>
    </source>
</evidence>
<organism evidence="11 12">
    <name type="scientific">Aquicella siphonis</name>
    <dbReference type="NCBI Taxonomy" id="254247"/>
    <lineage>
        <taxon>Bacteria</taxon>
        <taxon>Pseudomonadati</taxon>
        <taxon>Pseudomonadota</taxon>
        <taxon>Gammaproteobacteria</taxon>
        <taxon>Legionellales</taxon>
        <taxon>Coxiellaceae</taxon>
        <taxon>Aquicella</taxon>
    </lineage>
</organism>
<dbReference type="SUPFAM" id="SSF110111">
    <property type="entry name" value="Ctag/Cox11"/>
    <property type="match status" value="1"/>
</dbReference>
<comment type="subcellular location">
    <subcellularLocation>
        <location evidence="2">Cell inner membrane</location>
        <topology evidence="2">Single-pass type II membrane protein</topology>
        <orientation evidence="2">Periplasmic side</orientation>
    </subcellularLocation>
</comment>
<dbReference type="InterPro" id="IPR023471">
    <property type="entry name" value="CtaG/Cox11_dom_sf"/>
</dbReference>
<dbReference type="EMBL" id="LR699119">
    <property type="protein sequence ID" value="VVC76780.1"/>
    <property type="molecule type" value="Genomic_DNA"/>
</dbReference>
<evidence type="ECO:0000256" key="8">
    <source>
        <dbReference type="ARBA" id="ARBA00023008"/>
    </source>
</evidence>
<keyword evidence="6" id="KW-0735">Signal-anchor</keyword>
<gene>
    <name evidence="11" type="primary">ctaG_2</name>
    <name evidence="11" type="ORF">AQUSIP_21070</name>
</gene>
<dbReference type="Proteomes" id="UP000324194">
    <property type="component" value="Chromosome 1"/>
</dbReference>
<keyword evidence="9 10" id="KW-0472">Membrane</keyword>
<keyword evidence="7 10" id="KW-1133">Transmembrane helix</keyword>
<dbReference type="GO" id="GO:0005886">
    <property type="term" value="C:plasma membrane"/>
    <property type="evidence" value="ECO:0007669"/>
    <property type="project" value="UniProtKB-SubCell"/>
</dbReference>
<dbReference type="InterPro" id="IPR007533">
    <property type="entry name" value="Cyt_c_oxidase_assmbl_CtaG"/>
</dbReference>
<protein>
    <recommendedName>
        <fullName evidence="4">Cytochrome c oxidase assembly protein CtaG</fullName>
    </recommendedName>
</protein>
<evidence type="ECO:0000256" key="1">
    <source>
        <dbReference type="ARBA" id="ARBA00004007"/>
    </source>
</evidence>
<evidence type="ECO:0000256" key="6">
    <source>
        <dbReference type="ARBA" id="ARBA00022968"/>
    </source>
</evidence>
<evidence type="ECO:0000256" key="10">
    <source>
        <dbReference type="SAM" id="Phobius"/>
    </source>
</evidence>
<evidence type="ECO:0000256" key="7">
    <source>
        <dbReference type="ARBA" id="ARBA00022989"/>
    </source>
</evidence>
<evidence type="ECO:0000256" key="2">
    <source>
        <dbReference type="ARBA" id="ARBA00004382"/>
    </source>
</evidence>
<dbReference type="RefSeq" id="WP_148340074.1">
    <property type="nucleotide sequence ID" value="NZ_LR699119.1"/>
</dbReference>
<keyword evidence="8" id="KW-0186">Copper</keyword>
<dbReference type="OrthoDB" id="9804841at2"/>
<evidence type="ECO:0000256" key="9">
    <source>
        <dbReference type="ARBA" id="ARBA00023136"/>
    </source>
</evidence>
<evidence type="ECO:0000256" key="3">
    <source>
        <dbReference type="ARBA" id="ARBA00009620"/>
    </source>
</evidence>
<comment type="function">
    <text evidence="1">Exerts its effect at some terminal stage of cytochrome c oxidase synthesis, probably by being involved in the insertion of the copper B into subunit I.</text>
</comment>
<reference evidence="11 12" key="1">
    <citation type="submission" date="2019-08" db="EMBL/GenBank/DDBJ databases">
        <authorList>
            <person name="Guy L."/>
        </authorList>
    </citation>
    <scope>NUCLEOTIDE SEQUENCE [LARGE SCALE GENOMIC DNA]</scope>
    <source>
        <strain evidence="11 12">SGT-108</strain>
    </source>
</reference>
<dbReference type="PANTHER" id="PTHR21320">
    <property type="entry name" value="CYTOCHROME C OXIDASE ASSEMBLY PROTEIN COX11-RELATED"/>
    <property type="match status" value="1"/>
</dbReference>
<evidence type="ECO:0000256" key="5">
    <source>
        <dbReference type="ARBA" id="ARBA00022692"/>
    </source>
</evidence>
<dbReference type="NCBIfam" id="NF003465">
    <property type="entry name" value="PRK05089.1"/>
    <property type="match status" value="1"/>
</dbReference>
<keyword evidence="12" id="KW-1185">Reference proteome</keyword>
<dbReference type="KEGG" id="asip:AQUSIP_21070"/>
<dbReference type="AlphaFoldDB" id="A0A5E4PI96"/>
<proteinExistence type="inferred from homology"/>
<dbReference type="PIRSF" id="PIRSF005413">
    <property type="entry name" value="COX11"/>
    <property type="match status" value="1"/>
</dbReference>
<feature type="transmembrane region" description="Helical" evidence="10">
    <location>
        <begin position="12"/>
        <end position="35"/>
    </location>
</feature>
<evidence type="ECO:0000313" key="12">
    <source>
        <dbReference type="Proteomes" id="UP000324194"/>
    </source>
</evidence>
<keyword evidence="5 10" id="KW-0812">Transmembrane</keyword>
<dbReference type="Pfam" id="PF04442">
    <property type="entry name" value="CtaG_Cox11"/>
    <property type="match status" value="1"/>
</dbReference>
<comment type="similarity">
    <text evidence="3">Belongs to the COX11/CtaG family.</text>
</comment>
<dbReference type="GO" id="GO:0005507">
    <property type="term" value="F:copper ion binding"/>
    <property type="evidence" value="ECO:0007669"/>
    <property type="project" value="InterPro"/>
</dbReference>
<name>A0A5E4PI96_9COXI</name>
<dbReference type="PANTHER" id="PTHR21320:SF3">
    <property type="entry name" value="CYTOCHROME C OXIDASE ASSEMBLY PROTEIN COX11, MITOCHONDRIAL-RELATED"/>
    <property type="match status" value="1"/>
</dbReference>